<feature type="compositionally biased region" description="Basic and acidic residues" evidence="1">
    <location>
        <begin position="124"/>
        <end position="140"/>
    </location>
</feature>
<dbReference type="Pfam" id="PF13665">
    <property type="entry name" value="Tox-PAAR-like"/>
    <property type="match status" value="1"/>
</dbReference>
<reference evidence="2 3" key="1">
    <citation type="submission" date="2024-07" db="EMBL/GenBank/DDBJ databases">
        <title>Description of Labrys sedimenti sp. nov., isolated from a diclofenac-degrading enrichment culture.</title>
        <authorList>
            <person name="Tancsics A."/>
            <person name="Csepanyi A."/>
        </authorList>
    </citation>
    <scope>NUCLEOTIDE SEQUENCE [LARGE SCALE GENOMIC DNA]</scope>
    <source>
        <strain evidence="2 3">LMG 23578</strain>
    </source>
</reference>
<evidence type="ECO:0000313" key="3">
    <source>
        <dbReference type="Proteomes" id="UP001555786"/>
    </source>
</evidence>
<accession>A0ABV3PLZ3</accession>
<protein>
    <submittedName>
        <fullName evidence="2">PAAR-like domain-containing protein</fullName>
    </submittedName>
</protein>
<organism evidence="2 3">
    <name type="scientific">Labrys neptuniae</name>
    <dbReference type="NCBI Taxonomy" id="376174"/>
    <lineage>
        <taxon>Bacteria</taxon>
        <taxon>Pseudomonadati</taxon>
        <taxon>Pseudomonadota</taxon>
        <taxon>Alphaproteobacteria</taxon>
        <taxon>Hyphomicrobiales</taxon>
        <taxon>Xanthobacteraceae</taxon>
        <taxon>Labrys</taxon>
    </lineage>
</organism>
<evidence type="ECO:0000256" key="1">
    <source>
        <dbReference type="SAM" id="MobiDB-lite"/>
    </source>
</evidence>
<sequence>MSEAKVSARKTHAHTIVSKGPDVCWTPRGNTRVKVAYNSIAFMDTAVRVSTSVRNNGDYDFQLNSRCATSTGHEPGIDKGVHKPGYLGPAHVDTAADFLYSEGFASVSHRDPAWINGPEIGPEETQKGRGDETTGEIGEK</sequence>
<feature type="region of interest" description="Disordered" evidence="1">
    <location>
        <begin position="116"/>
        <end position="140"/>
    </location>
</feature>
<comment type="caution">
    <text evidence="2">The sequence shown here is derived from an EMBL/GenBank/DDBJ whole genome shotgun (WGS) entry which is preliminary data.</text>
</comment>
<name>A0ABV3PLZ3_9HYPH</name>
<dbReference type="EMBL" id="JBFNQD010000003">
    <property type="protein sequence ID" value="MEW9306319.1"/>
    <property type="molecule type" value="Genomic_DNA"/>
</dbReference>
<keyword evidence="3" id="KW-1185">Reference proteome</keyword>
<dbReference type="RefSeq" id="WP_367624105.1">
    <property type="nucleotide sequence ID" value="NZ_JBFNQD010000003.1"/>
</dbReference>
<gene>
    <name evidence="2" type="ORF">ABXS05_12265</name>
</gene>
<proteinExistence type="predicted"/>
<evidence type="ECO:0000313" key="2">
    <source>
        <dbReference type="EMBL" id="MEW9306319.1"/>
    </source>
</evidence>
<dbReference type="Proteomes" id="UP001555786">
    <property type="component" value="Unassembled WGS sequence"/>
</dbReference>